<dbReference type="InterPro" id="IPR050275">
    <property type="entry name" value="PGM_Phosphatase"/>
</dbReference>
<sequence length="280" mass="31856">MTASGACATVAANAHPTSSSSSSKLLYIVRHGQALHNPRAEAAKASGCTMEEFFELMRQDDAWDAELTELGREQARRCHDTHFNALLWENKVDLVVSSTLSRAIETAELVYPSSSSSSSTTTTYDIPRISLEQFREINGSLLNGKRRSKSFLRDRFPSWDFDMLESEEDDTWTEEMEEYEAAAERGYQGLAWLLSERKEDIILLVSHGGLLRYTMNIHPAIHMADERSCDHHSHNGKTIDSRFDNCEVRKYRLSWKEAVQDQGTEPIQQKRAIQLTQLDH</sequence>
<name>A0A9K3M1M3_9STRA</name>
<evidence type="ECO:0000256" key="2">
    <source>
        <dbReference type="ARBA" id="ARBA00023235"/>
    </source>
</evidence>
<dbReference type="SMART" id="SM00855">
    <property type="entry name" value="PGAM"/>
    <property type="match status" value="1"/>
</dbReference>
<dbReference type="CDD" id="cd07067">
    <property type="entry name" value="HP_PGM_like"/>
    <property type="match status" value="1"/>
</dbReference>
<dbReference type="OrthoDB" id="496981at2759"/>
<gene>
    <name evidence="3" type="ORF">IV203_018721</name>
</gene>
<dbReference type="Pfam" id="PF00300">
    <property type="entry name" value="His_Phos_1"/>
    <property type="match status" value="1"/>
</dbReference>
<dbReference type="PROSITE" id="PS00175">
    <property type="entry name" value="PG_MUTASE"/>
    <property type="match status" value="1"/>
</dbReference>
<evidence type="ECO:0000256" key="1">
    <source>
        <dbReference type="ARBA" id="ARBA00023152"/>
    </source>
</evidence>
<dbReference type="GO" id="GO:0016791">
    <property type="term" value="F:phosphatase activity"/>
    <property type="evidence" value="ECO:0007669"/>
    <property type="project" value="TreeGrafter"/>
</dbReference>
<reference evidence="3" key="1">
    <citation type="journal article" date="2021" name="Sci. Rep.">
        <title>Diploid genomic architecture of Nitzschia inconspicua, an elite biomass production diatom.</title>
        <authorList>
            <person name="Oliver A."/>
            <person name="Podell S."/>
            <person name="Pinowska A."/>
            <person name="Traller J.C."/>
            <person name="Smith S.R."/>
            <person name="McClure R."/>
            <person name="Beliaev A."/>
            <person name="Bohutskyi P."/>
            <person name="Hill E.A."/>
            <person name="Rabines A."/>
            <person name="Zheng H."/>
            <person name="Allen L.Z."/>
            <person name="Kuo A."/>
            <person name="Grigoriev I.V."/>
            <person name="Allen A.E."/>
            <person name="Hazlebeck D."/>
            <person name="Allen E.E."/>
        </authorList>
    </citation>
    <scope>NUCLEOTIDE SEQUENCE</scope>
    <source>
        <strain evidence="3">Hildebrandi</strain>
    </source>
</reference>
<keyword evidence="1" id="KW-0324">Glycolysis</keyword>
<dbReference type="PANTHER" id="PTHR48100">
    <property type="entry name" value="BROAD-SPECIFICITY PHOSPHATASE YOR283W-RELATED"/>
    <property type="match status" value="1"/>
</dbReference>
<dbReference type="InterPro" id="IPR013078">
    <property type="entry name" value="His_Pase_superF_clade-1"/>
</dbReference>
<comment type="caution">
    <text evidence="3">The sequence shown here is derived from an EMBL/GenBank/DDBJ whole genome shotgun (WGS) entry which is preliminary data.</text>
</comment>
<protein>
    <submittedName>
        <fullName evidence="3">Histidine phosphatase superfamily protein</fullName>
    </submittedName>
</protein>
<keyword evidence="2" id="KW-0413">Isomerase</keyword>
<accession>A0A9K3M1M3</accession>
<reference evidence="3" key="2">
    <citation type="submission" date="2021-04" db="EMBL/GenBank/DDBJ databases">
        <authorList>
            <person name="Podell S."/>
        </authorList>
    </citation>
    <scope>NUCLEOTIDE SEQUENCE</scope>
    <source>
        <strain evidence="3">Hildebrandi</strain>
    </source>
</reference>
<dbReference type="Proteomes" id="UP000693970">
    <property type="component" value="Unassembled WGS sequence"/>
</dbReference>
<organism evidence="3 4">
    <name type="scientific">Nitzschia inconspicua</name>
    <dbReference type="NCBI Taxonomy" id="303405"/>
    <lineage>
        <taxon>Eukaryota</taxon>
        <taxon>Sar</taxon>
        <taxon>Stramenopiles</taxon>
        <taxon>Ochrophyta</taxon>
        <taxon>Bacillariophyta</taxon>
        <taxon>Bacillariophyceae</taxon>
        <taxon>Bacillariophycidae</taxon>
        <taxon>Bacillariales</taxon>
        <taxon>Bacillariaceae</taxon>
        <taxon>Nitzschia</taxon>
    </lineage>
</organism>
<dbReference type="PANTHER" id="PTHR48100:SF1">
    <property type="entry name" value="HISTIDINE PHOSPHATASE FAMILY PROTEIN-RELATED"/>
    <property type="match status" value="1"/>
</dbReference>
<proteinExistence type="predicted"/>
<keyword evidence="4" id="KW-1185">Reference proteome</keyword>
<dbReference type="EMBL" id="JAGRRH010000003">
    <property type="protein sequence ID" value="KAG7372578.1"/>
    <property type="molecule type" value="Genomic_DNA"/>
</dbReference>
<dbReference type="AlphaFoldDB" id="A0A9K3M1M3"/>
<dbReference type="InterPro" id="IPR001345">
    <property type="entry name" value="PG/BPGM_mutase_AS"/>
</dbReference>
<evidence type="ECO:0000313" key="3">
    <source>
        <dbReference type="EMBL" id="KAG7372578.1"/>
    </source>
</evidence>
<evidence type="ECO:0000313" key="4">
    <source>
        <dbReference type="Proteomes" id="UP000693970"/>
    </source>
</evidence>
<dbReference type="GO" id="GO:0005737">
    <property type="term" value="C:cytoplasm"/>
    <property type="evidence" value="ECO:0007669"/>
    <property type="project" value="TreeGrafter"/>
</dbReference>